<evidence type="ECO:0000313" key="1">
    <source>
        <dbReference type="EMBL" id="MFC6787678.1"/>
    </source>
</evidence>
<proteinExistence type="predicted"/>
<accession>A0ABD5TJH3</accession>
<dbReference type="EMBL" id="JBHSWX010000012">
    <property type="protein sequence ID" value="MFC6787678.1"/>
    <property type="molecule type" value="Genomic_DNA"/>
</dbReference>
<dbReference type="RefSeq" id="WP_284061825.1">
    <property type="nucleotide sequence ID" value="NZ_CP126158.1"/>
</dbReference>
<gene>
    <name evidence="1" type="ORF">ACFQFD_17220</name>
</gene>
<name>A0ABD5TJH3_9EURY</name>
<reference evidence="1 2" key="1">
    <citation type="journal article" date="2019" name="Int. J. Syst. Evol. Microbiol.">
        <title>The Global Catalogue of Microorganisms (GCM) 10K type strain sequencing project: providing services to taxonomists for standard genome sequencing and annotation.</title>
        <authorList>
            <consortium name="The Broad Institute Genomics Platform"/>
            <consortium name="The Broad Institute Genome Sequencing Center for Infectious Disease"/>
            <person name="Wu L."/>
            <person name="Ma J."/>
        </authorList>
    </citation>
    <scope>NUCLEOTIDE SEQUENCE [LARGE SCALE GENOMIC DNA]</scope>
    <source>
        <strain evidence="1 2">SYNS20</strain>
    </source>
</reference>
<dbReference type="GeneID" id="81210814"/>
<dbReference type="AlphaFoldDB" id="A0ABD5TJH3"/>
<comment type="caution">
    <text evidence="1">The sequence shown here is derived from an EMBL/GenBank/DDBJ whole genome shotgun (WGS) entry which is preliminary data.</text>
</comment>
<evidence type="ECO:0000313" key="2">
    <source>
        <dbReference type="Proteomes" id="UP001596443"/>
    </source>
</evidence>
<protein>
    <submittedName>
        <fullName evidence="1">Uncharacterized protein</fullName>
    </submittedName>
</protein>
<organism evidence="1 2">
    <name type="scientific">Halobaculum halobium</name>
    <dbReference type="NCBI Taxonomy" id="3032281"/>
    <lineage>
        <taxon>Archaea</taxon>
        <taxon>Methanobacteriati</taxon>
        <taxon>Methanobacteriota</taxon>
        <taxon>Stenosarchaea group</taxon>
        <taxon>Halobacteria</taxon>
        <taxon>Halobacteriales</taxon>
        <taxon>Haloferacaceae</taxon>
        <taxon>Halobaculum</taxon>
    </lineage>
</organism>
<sequence>MEGAREDLFDGVRDDLTAGLDRSKQTLSVRVERRTYNKPITVIEGFDRDATCFCAARTGPGSTLHPRRLR</sequence>
<keyword evidence="2" id="KW-1185">Reference proteome</keyword>
<dbReference type="Proteomes" id="UP001596443">
    <property type="component" value="Unassembled WGS sequence"/>
</dbReference>